<comment type="caution">
    <text evidence="1">The sequence shown here is derived from an EMBL/GenBank/DDBJ whole genome shotgun (WGS) entry which is preliminary data.</text>
</comment>
<organism evidence="1 2">
    <name type="scientific">Colletotrichum gloeosporioides (strain Cg-14)</name>
    <name type="common">Anthracnose fungus</name>
    <name type="synonym">Glomerella cingulata</name>
    <dbReference type="NCBI Taxonomy" id="1237896"/>
    <lineage>
        <taxon>Eukaryota</taxon>
        <taxon>Fungi</taxon>
        <taxon>Dikarya</taxon>
        <taxon>Ascomycota</taxon>
        <taxon>Pezizomycotina</taxon>
        <taxon>Sordariomycetes</taxon>
        <taxon>Hypocreomycetidae</taxon>
        <taxon>Glomerellales</taxon>
        <taxon>Glomerellaceae</taxon>
        <taxon>Colletotrichum</taxon>
        <taxon>Colletotrichum gloeosporioides species complex</taxon>
    </lineage>
</organism>
<accession>T0K3D3</accession>
<reference evidence="2" key="1">
    <citation type="journal article" date="2013" name="Mol. Plant Microbe Interact.">
        <title>Global aspects of pacC regulation of pathogenicity genes in Colletotrichum gloeosporioides as revealed by transcriptome analysis.</title>
        <authorList>
            <person name="Alkan N."/>
            <person name="Meng X."/>
            <person name="Friedlander G."/>
            <person name="Reuveni E."/>
            <person name="Sukno S."/>
            <person name="Sherman A."/>
            <person name="Thon M."/>
            <person name="Fluhr R."/>
            <person name="Prusky D."/>
        </authorList>
    </citation>
    <scope>NUCLEOTIDE SEQUENCE [LARGE SCALE GENOMIC DNA]</scope>
    <source>
        <strain evidence="2">Cg-14</strain>
    </source>
</reference>
<proteinExistence type="predicted"/>
<dbReference type="Proteomes" id="UP000015530">
    <property type="component" value="Unassembled WGS sequence"/>
</dbReference>
<sequence>MPFGTLQLDVHTHGIDLDVDKGLLHITSKAFTYIIDFV</sequence>
<name>T0K3D3_COLGC</name>
<dbReference type="EMBL" id="AMYD01003025">
    <property type="protein sequence ID" value="EQB47283.1"/>
    <property type="molecule type" value="Genomic_DNA"/>
</dbReference>
<dbReference type="HOGENOM" id="CLU_3335529_0_0_1"/>
<evidence type="ECO:0000313" key="2">
    <source>
        <dbReference type="Proteomes" id="UP000015530"/>
    </source>
</evidence>
<dbReference type="AlphaFoldDB" id="T0K3D3"/>
<gene>
    <name evidence="1" type="ORF">CGLO_13591</name>
</gene>
<evidence type="ECO:0000313" key="1">
    <source>
        <dbReference type="EMBL" id="EQB47283.1"/>
    </source>
</evidence>
<protein>
    <submittedName>
        <fullName evidence="1">Uncharacterized protein</fullName>
    </submittedName>
</protein>